<name>A0A7S4A711_9STRA</name>
<sequence>MDLDAIIDYLQGHATARHVHLDQLDEAAPAARLRPLARPDVRQLTKKTRQLHLSERRRIGAAESALLLEPLLVEIFAFIGADDMSRTAAGAGGAWASSLREAHRQGRRCMAVCRAWRSAATQASAFFGRLLVPLHLCAPDSICREHGPRTKWATLDGAVSIKNKVETPTIDAAALWRSLRSLPFLERLELTRVTFTPTSHSPLSILDFTRVKELCLYKVAGLGADVLSELIACCPCLEALETHHANPWLDLYRRETALRDPKKALAGLSTWQDTDDSVAAWLLGAAQTAPRCLSTLRLGDGVDDAALKAVPQFANLRCLNVMRTYAVSDLLRLLPRVLQAPLIALSLHVDGPSQNADAVARVLASTPAAASLKVLALSDHAQTERSTFTDRGLEACGAFPQLGRLLVDDAGALTVRGVAQFLREAPALRQLGLRNCFGENFRGAPELRAAAENAGVALLWEPRAARPKERAYSEEDIVAGV</sequence>
<dbReference type="Gene3D" id="3.80.10.10">
    <property type="entry name" value="Ribonuclease Inhibitor"/>
    <property type="match status" value="1"/>
</dbReference>
<evidence type="ECO:0000313" key="1">
    <source>
        <dbReference type="EMBL" id="CAE0705867.1"/>
    </source>
</evidence>
<dbReference type="EMBL" id="CAKKNE010000001">
    <property type="protein sequence ID" value="CAH0366614.1"/>
    <property type="molecule type" value="Genomic_DNA"/>
</dbReference>
<dbReference type="AlphaFoldDB" id="A0A7S4A711"/>
<dbReference type="EMBL" id="HBIW01024711">
    <property type="protein sequence ID" value="CAE0705867.1"/>
    <property type="molecule type" value="Transcribed_RNA"/>
</dbReference>
<evidence type="ECO:0008006" key="4">
    <source>
        <dbReference type="Google" id="ProtNLM"/>
    </source>
</evidence>
<accession>A0A7S4A711</accession>
<proteinExistence type="predicted"/>
<reference evidence="2" key="2">
    <citation type="submission" date="2021-11" db="EMBL/GenBank/DDBJ databases">
        <authorList>
            <consortium name="Genoscope - CEA"/>
            <person name="William W."/>
        </authorList>
    </citation>
    <scope>NUCLEOTIDE SEQUENCE</scope>
</reference>
<evidence type="ECO:0000313" key="2">
    <source>
        <dbReference type="EMBL" id="CAH0366614.1"/>
    </source>
</evidence>
<reference evidence="1" key="1">
    <citation type="submission" date="2021-01" db="EMBL/GenBank/DDBJ databases">
        <authorList>
            <person name="Corre E."/>
            <person name="Pelletier E."/>
            <person name="Niang G."/>
            <person name="Scheremetjew M."/>
            <person name="Finn R."/>
            <person name="Kale V."/>
            <person name="Holt S."/>
            <person name="Cochrane G."/>
            <person name="Meng A."/>
            <person name="Brown T."/>
            <person name="Cohen L."/>
        </authorList>
    </citation>
    <scope>NUCLEOTIDE SEQUENCE</scope>
    <source>
        <strain evidence="1">CCMP1756</strain>
    </source>
</reference>
<gene>
    <name evidence="1" type="ORF">PCAL00307_LOCUS21317</name>
    <name evidence="2" type="ORF">PECAL_1P31170</name>
</gene>
<organism evidence="1">
    <name type="scientific">Pelagomonas calceolata</name>
    <dbReference type="NCBI Taxonomy" id="35677"/>
    <lineage>
        <taxon>Eukaryota</taxon>
        <taxon>Sar</taxon>
        <taxon>Stramenopiles</taxon>
        <taxon>Ochrophyta</taxon>
        <taxon>Pelagophyceae</taxon>
        <taxon>Pelagomonadales</taxon>
        <taxon>Pelagomonadaceae</taxon>
        <taxon>Pelagomonas</taxon>
    </lineage>
</organism>
<dbReference type="InterPro" id="IPR032675">
    <property type="entry name" value="LRR_dom_sf"/>
</dbReference>
<dbReference type="Proteomes" id="UP000789595">
    <property type="component" value="Unassembled WGS sequence"/>
</dbReference>
<keyword evidence="3" id="KW-1185">Reference proteome</keyword>
<protein>
    <recommendedName>
        <fullName evidence="4">F-box domain-containing protein</fullName>
    </recommendedName>
</protein>
<dbReference type="SUPFAM" id="SSF52047">
    <property type="entry name" value="RNI-like"/>
    <property type="match status" value="1"/>
</dbReference>
<evidence type="ECO:0000313" key="3">
    <source>
        <dbReference type="Proteomes" id="UP000789595"/>
    </source>
</evidence>